<accession>A0A0A9CIQ1</accession>
<reference evidence="1" key="2">
    <citation type="journal article" date="2015" name="Data Brief">
        <title>Shoot transcriptome of the giant reed, Arundo donax.</title>
        <authorList>
            <person name="Barrero R.A."/>
            <person name="Guerrero F.D."/>
            <person name="Moolhuijzen P."/>
            <person name="Goolsby J.A."/>
            <person name="Tidwell J."/>
            <person name="Bellgard S.E."/>
            <person name="Bellgard M.I."/>
        </authorList>
    </citation>
    <scope>NUCLEOTIDE SEQUENCE</scope>
    <source>
        <tissue evidence="1">Shoot tissue taken approximately 20 cm above the soil surface</tissue>
    </source>
</reference>
<sequence length="63" mass="6780">MVPRFKGTEELSKFSPLQLALLRCSSFGNCCTCTDPILGCTLESVVVGSGSSAPRISKQDLYH</sequence>
<name>A0A0A9CIQ1_ARUDO</name>
<dbReference type="AlphaFoldDB" id="A0A0A9CIQ1"/>
<reference evidence="1" key="1">
    <citation type="submission" date="2014-09" db="EMBL/GenBank/DDBJ databases">
        <authorList>
            <person name="Magalhaes I.L.F."/>
            <person name="Oliveira U."/>
            <person name="Santos F.R."/>
            <person name="Vidigal T.H.D.A."/>
            <person name="Brescovit A.D."/>
            <person name="Santos A.J."/>
        </authorList>
    </citation>
    <scope>NUCLEOTIDE SEQUENCE</scope>
    <source>
        <tissue evidence="1">Shoot tissue taken approximately 20 cm above the soil surface</tissue>
    </source>
</reference>
<dbReference type="EMBL" id="GBRH01221756">
    <property type="protein sequence ID" value="JAD76139.1"/>
    <property type="molecule type" value="Transcribed_RNA"/>
</dbReference>
<evidence type="ECO:0000313" key="1">
    <source>
        <dbReference type="EMBL" id="JAD76139.1"/>
    </source>
</evidence>
<protein>
    <submittedName>
        <fullName evidence="1">Uncharacterized protein</fullName>
    </submittedName>
</protein>
<organism evidence="1">
    <name type="scientific">Arundo donax</name>
    <name type="common">Giant reed</name>
    <name type="synonym">Donax arundinaceus</name>
    <dbReference type="NCBI Taxonomy" id="35708"/>
    <lineage>
        <taxon>Eukaryota</taxon>
        <taxon>Viridiplantae</taxon>
        <taxon>Streptophyta</taxon>
        <taxon>Embryophyta</taxon>
        <taxon>Tracheophyta</taxon>
        <taxon>Spermatophyta</taxon>
        <taxon>Magnoliopsida</taxon>
        <taxon>Liliopsida</taxon>
        <taxon>Poales</taxon>
        <taxon>Poaceae</taxon>
        <taxon>PACMAD clade</taxon>
        <taxon>Arundinoideae</taxon>
        <taxon>Arundineae</taxon>
        <taxon>Arundo</taxon>
    </lineage>
</organism>
<proteinExistence type="predicted"/>